<evidence type="ECO:0000313" key="4">
    <source>
        <dbReference type="Proteomes" id="UP000319103"/>
    </source>
</evidence>
<organism evidence="3 4">
    <name type="scientific">Kitasatospora acidiphila</name>
    <dbReference type="NCBI Taxonomy" id="2567942"/>
    <lineage>
        <taxon>Bacteria</taxon>
        <taxon>Bacillati</taxon>
        <taxon>Actinomycetota</taxon>
        <taxon>Actinomycetes</taxon>
        <taxon>Kitasatosporales</taxon>
        <taxon>Streptomycetaceae</taxon>
        <taxon>Kitasatospora</taxon>
    </lineage>
</organism>
<keyword evidence="2" id="KW-1133">Transmembrane helix</keyword>
<proteinExistence type="predicted"/>
<evidence type="ECO:0000313" key="3">
    <source>
        <dbReference type="EMBL" id="TQF04942.1"/>
    </source>
</evidence>
<gene>
    <name evidence="3" type="ORF">E6W39_25305</name>
</gene>
<comment type="caution">
    <text evidence="3">The sequence shown here is derived from an EMBL/GenBank/DDBJ whole genome shotgun (WGS) entry which is preliminary data.</text>
</comment>
<accession>A0A540W7E2</accession>
<dbReference type="AlphaFoldDB" id="A0A540W7E2"/>
<keyword evidence="2" id="KW-0812">Transmembrane</keyword>
<name>A0A540W7E2_9ACTN</name>
<dbReference type="Proteomes" id="UP000319103">
    <property type="component" value="Unassembled WGS sequence"/>
</dbReference>
<dbReference type="OrthoDB" id="3868753at2"/>
<feature type="compositionally biased region" description="Basic residues" evidence="1">
    <location>
        <begin position="32"/>
        <end position="44"/>
    </location>
</feature>
<protein>
    <recommendedName>
        <fullName evidence="5">L,D-peptidoglycan transpeptidase YkuD (ErfK/YbiS/YcfS/YnhG family)</fullName>
    </recommendedName>
</protein>
<dbReference type="RefSeq" id="WP_141635489.1">
    <property type="nucleotide sequence ID" value="NZ_VIGB01000003.1"/>
</dbReference>
<feature type="region of interest" description="Disordered" evidence="1">
    <location>
        <begin position="1"/>
        <end position="47"/>
    </location>
</feature>
<feature type="compositionally biased region" description="Basic and acidic residues" evidence="1">
    <location>
        <begin position="103"/>
        <end position="117"/>
    </location>
</feature>
<evidence type="ECO:0000256" key="1">
    <source>
        <dbReference type="SAM" id="MobiDB-lite"/>
    </source>
</evidence>
<keyword evidence="4" id="KW-1185">Reference proteome</keyword>
<sequence length="315" mass="31942">MSGSHRAAGRRRTSAPSGADQAGAAPGPRARAGGHRRKPKRRSRALPGTAVVLAAAAAGWFVLGPGGAFAAHGRPTALPHAAPQQPGPGQSAAGPTAAASPDPHTETPAADRSDRADGTFAAIPGLGPTFAAKIPAEASQVVLASGADKNSSATTVTLWSRTPDGRWRPGASWPAHNGDQGWSTDKRNGDLRSPIGVFTLSDAGGLKSDPGSKLPYHQDSDFVAGGTGFNGESLAGAFDYVVAIDYNRVTGSSPLDPREPLGTARGGGVWLHVDHGGPTHACVSIAEDHMAELVRTLDPAAHPVIVMGDTASLAT</sequence>
<dbReference type="PANTHER" id="PTHR38589">
    <property type="entry name" value="BLR0621 PROTEIN"/>
    <property type="match status" value="1"/>
</dbReference>
<feature type="compositionally biased region" description="Low complexity" evidence="1">
    <location>
        <begin position="79"/>
        <end position="102"/>
    </location>
</feature>
<dbReference type="PANTHER" id="PTHR38589:SF1">
    <property type="entry name" value="BLR0621 PROTEIN"/>
    <property type="match status" value="1"/>
</dbReference>
<feature type="region of interest" description="Disordered" evidence="1">
    <location>
        <begin position="160"/>
        <end position="189"/>
    </location>
</feature>
<dbReference type="EMBL" id="VIGB01000003">
    <property type="protein sequence ID" value="TQF04942.1"/>
    <property type="molecule type" value="Genomic_DNA"/>
</dbReference>
<evidence type="ECO:0008006" key="5">
    <source>
        <dbReference type="Google" id="ProtNLM"/>
    </source>
</evidence>
<feature type="compositionally biased region" description="Low complexity" evidence="1">
    <location>
        <begin position="15"/>
        <end position="31"/>
    </location>
</feature>
<evidence type="ECO:0000256" key="2">
    <source>
        <dbReference type="SAM" id="Phobius"/>
    </source>
</evidence>
<keyword evidence="2" id="KW-0472">Membrane</keyword>
<feature type="transmembrane region" description="Helical" evidence="2">
    <location>
        <begin position="45"/>
        <end position="63"/>
    </location>
</feature>
<reference evidence="3 4" key="1">
    <citation type="submission" date="2019-06" db="EMBL/GenBank/DDBJ databases">
        <title>Description of Kitasatospora acidophila sp. nov. isolated from pine grove soil, and reclassification of Streptomyces novaecaesareae to Kitasatospora novaeceasareae comb. nov.</title>
        <authorList>
            <person name="Kim M.J."/>
        </authorList>
    </citation>
    <scope>NUCLEOTIDE SEQUENCE [LARGE SCALE GENOMIC DNA]</scope>
    <source>
        <strain evidence="3 4">MMS16-CNU292</strain>
    </source>
</reference>
<feature type="region of interest" description="Disordered" evidence="1">
    <location>
        <begin position="74"/>
        <end position="122"/>
    </location>
</feature>